<evidence type="ECO:0000313" key="3">
    <source>
        <dbReference type="Proteomes" id="UP000266673"/>
    </source>
</evidence>
<protein>
    <submittedName>
        <fullName evidence="2">Uncharacterized protein</fullName>
    </submittedName>
</protein>
<proteinExistence type="predicted"/>
<evidence type="ECO:0000256" key="1">
    <source>
        <dbReference type="SAM" id="MobiDB-lite"/>
    </source>
</evidence>
<feature type="region of interest" description="Disordered" evidence="1">
    <location>
        <begin position="1"/>
        <end position="33"/>
    </location>
</feature>
<evidence type="ECO:0000313" key="2">
    <source>
        <dbReference type="EMBL" id="RIB08641.1"/>
    </source>
</evidence>
<comment type="caution">
    <text evidence="2">The sequence shown here is derived from an EMBL/GenBank/DDBJ whole genome shotgun (WGS) entry which is preliminary data.</text>
</comment>
<sequence length="168" mass="19953">MLVKSRKENKRKKLTNQTTLRKRGPHAKKRVRPLYENVCKTTCEDAHKKRDHPTRMLKKQKKTLVKIKAKKIKEKNTPNKPYRPHCRNIRKLNKTTLQGRTKGHPRRRTQEILHKNGKYKDTKPKRKSKADTFDETSTTAPTTSKTKKDTSDDICDERWQLKRKSKKN</sequence>
<feature type="compositionally biased region" description="Basic and acidic residues" evidence="1">
    <location>
        <begin position="108"/>
        <end position="122"/>
    </location>
</feature>
<keyword evidence="3" id="KW-1185">Reference proteome</keyword>
<dbReference type="EMBL" id="QKWP01001483">
    <property type="protein sequence ID" value="RIB08641.1"/>
    <property type="molecule type" value="Genomic_DNA"/>
</dbReference>
<accession>A0A397UGB0</accession>
<gene>
    <name evidence="2" type="ORF">C2G38_2211161</name>
</gene>
<dbReference type="Proteomes" id="UP000266673">
    <property type="component" value="Unassembled WGS sequence"/>
</dbReference>
<name>A0A397UGB0_9GLOM</name>
<feature type="compositionally biased region" description="Basic residues" evidence="1">
    <location>
        <begin position="7"/>
        <end position="32"/>
    </location>
</feature>
<organism evidence="2 3">
    <name type="scientific">Gigaspora rosea</name>
    <dbReference type="NCBI Taxonomy" id="44941"/>
    <lineage>
        <taxon>Eukaryota</taxon>
        <taxon>Fungi</taxon>
        <taxon>Fungi incertae sedis</taxon>
        <taxon>Mucoromycota</taxon>
        <taxon>Glomeromycotina</taxon>
        <taxon>Glomeromycetes</taxon>
        <taxon>Diversisporales</taxon>
        <taxon>Gigasporaceae</taxon>
        <taxon>Gigaspora</taxon>
    </lineage>
</organism>
<feature type="region of interest" description="Disordered" evidence="1">
    <location>
        <begin position="69"/>
        <end position="153"/>
    </location>
</feature>
<reference evidence="2 3" key="1">
    <citation type="submission" date="2018-06" db="EMBL/GenBank/DDBJ databases">
        <title>Comparative genomics reveals the genomic features of Rhizophagus irregularis, R. cerebriforme, R. diaphanum and Gigaspora rosea, and their symbiotic lifestyle signature.</title>
        <authorList>
            <person name="Morin E."/>
            <person name="San Clemente H."/>
            <person name="Chen E.C.H."/>
            <person name="De La Providencia I."/>
            <person name="Hainaut M."/>
            <person name="Kuo A."/>
            <person name="Kohler A."/>
            <person name="Murat C."/>
            <person name="Tang N."/>
            <person name="Roy S."/>
            <person name="Loubradou J."/>
            <person name="Henrissat B."/>
            <person name="Grigoriev I.V."/>
            <person name="Corradi N."/>
            <person name="Roux C."/>
            <person name="Martin F.M."/>
        </authorList>
    </citation>
    <scope>NUCLEOTIDE SEQUENCE [LARGE SCALE GENOMIC DNA]</scope>
    <source>
        <strain evidence="2 3">DAOM 194757</strain>
    </source>
</reference>
<feature type="compositionally biased region" description="Low complexity" evidence="1">
    <location>
        <begin position="135"/>
        <end position="144"/>
    </location>
</feature>
<dbReference type="AlphaFoldDB" id="A0A397UGB0"/>
<feature type="compositionally biased region" description="Basic residues" evidence="1">
    <location>
        <begin position="82"/>
        <end position="93"/>
    </location>
</feature>